<gene>
    <name evidence="2" type="ORF">LTRI10_LOCUS52642</name>
</gene>
<feature type="region of interest" description="Disordered" evidence="1">
    <location>
        <begin position="16"/>
        <end position="36"/>
    </location>
</feature>
<proteinExistence type="predicted"/>
<evidence type="ECO:0000256" key="1">
    <source>
        <dbReference type="SAM" id="MobiDB-lite"/>
    </source>
</evidence>
<organism evidence="2 3">
    <name type="scientific">Linum trigynum</name>
    <dbReference type="NCBI Taxonomy" id="586398"/>
    <lineage>
        <taxon>Eukaryota</taxon>
        <taxon>Viridiplantae</taxon>
        <taxon>Streptophyta</taxon>
        <taxon>Embryophyta</taxon>
        <taxon>Tracheophyta</taxon>
        <taxon>Spermatophyta</taxon>
        <taxon>Magnoliopsida</taxon>
        <taxon>eudicotyledons</taxon>
        <taxon>Gunneridae</taxon>
        <taxon>Pentapetalae</taxon>
        <taxon>rosids</taxon>
        <taxon>fabids</taxon>
        <taxon>Malpighiales</taxon>
        <taxon>Linaceae</taxon>
        <taxon>Linum</taxon>
    </lineage>
</organism>
<name>A0AAV2GRI1_9ROSI</name>
<evidence type="ECO:0000313" key="3">
    <source>
        <dbReference type="Proteomes" id="UP001497516"/>
    </source>
</evidence>
<protein>
    <submittedName>
        <fullName evidence="2">Uncharacterized protein</fullName>
    </submittedName>
</protein>
<reference evidence="2 3" key="1">
    <citation type="submission" date="2024-04" db="EMBL/GenBank/DDBJ databases">
        <authorList>
            <person name="Fracassetti M."/>
        </authorList>
    </citation>
    <scope>NUCLEOTIDE SEQUENCE [LARGE SCALE GENOMIC DNA]</scope>
</reference>
<dbReference type="AlphaFoldDB" id="A0AAV2GRI1"/>
<keyword evidence="3" id="KW-1185">Reference proteome</keyword>
<accession>A0AAV2GRI1</accession>
<sequence length="84" mass="9389">MHLLRENRGILWIEGFPEPQIPAENQPEGQEEEAADHVYPDDVDTAADPSQTNFHLWEWQFRFPGPGLLLSAVRAAASPEPAAL</sequence>
<dbReference type="EMBL" id="OZ034822">
    <property type="protein sequence ID" value="CAL1413406.1"/>
    <property type="molecule type" value="Genomic_DNA"/>
</dbReference>
<dbReference type="Proteomes" id="UP001497516">
    <property type="component" value="Chromosome 9"/>
</dbReference>
<evidence type="ECO:0000313" key="2">
    <source>
        <dbReference type="EMBL" id="CAL1413406.1"/>
    </source>
</evidence>